<dbReference type="Pfam" id="PF13186">
    <property type="entry name" value="SPASM"/>
    <property type="match status" value="1"/>
</dbReference>
<comment type="similarity">
    <text evidence="7">Belongs to the radical SAM superfamily. Anaerobic sulfatase-maturating enzyme family.</text>
</comment>
<reference evidence="9 10" key="1">
    <citation type="journal article" date="2017" name="ISME J.">
        <title>Energy and carbon metabolisms in a deep terrestrial subsurface fluid microbial community.</title>
        <authorList>
            <person name="Momper L."/>
            <person name="Jungbluth S.P."/>
            <person name="Lee M.D."/>
            <person name="Amend J.P."/>
        </authorList>
    </citation>
    <scope>NUCLEOTIDE SEQUENCE [LARGE SCALE GENOMIC DNA]</scope>
    <source>
        <strain evidence="9">SURF_5</strain>
    </source>
</reference>
<dbReference type="CDD" id="cd01335">
    <property type="entry name" value="Radical_SAM"/>
    <property type="match status" value="1"/>
</dbReference>
<evidence type="ECO:0000256" key="1">
    <source>
        <dbReference type="ARBA" id="ARBA00001966"/>
    </source>
</evidence>
<dbReference type="SFLD" id="SFLDS00029">
    <property type="entry name" value="Radical_SAM"/>
    <property type="match status" value="1"/>
</dbReference>
<dbReference type="SFLD" id="SFLDG01072">
    <property type="entry name" value="dehydrogenase_like"/>
    <property type="match status" value="1"/>
</dbReference>
<proteinExistence type="inferred from homology"/>
<dbReference type="InterPro" id="IPR058240">
    <property type="entry name" value="rSAM_sf"/>
</dbReference>
<dbReference type="Pfam" id="PF04055">
    <property type="entry name" value="Radical_SAM"/>
    <property type="match status" value="1"/>
</dbReference>
<evidence type="ECO:0000313" key="9">
    <source>
        <dbReference type="EMBL" id="RJP18021.1"/>
    </source>
</evidence>
<comment type="cofactor">
    <cofactor evidence="1">
        <name>[4Fe-4S] cluster</name>
        <dbReference type="ChEBI" id="CHEBI:49883"/>
    </cofactor>
</comment>
<dbReference type="GO" id="GO:0051539">
    <property type="term" value="F:4 iron, 4 sulfur cluster binding"/>
    <property type="evidence" value="ECO:0007669"/>
    <property type="project" value="UniProtKB-KW"/>
</dbReference>
<dbReference type="InterPro" id="IPR023885">
    <property type="entry name" value="4Fe4S-binding_SPASM_dom"/>
</dbReference>
<dbReference type="InterPro" id="IPR023867">
    <property type="entry name" value="Sulphatase_maturase_rSAM"/>
</dbReference>
<dbReference type="GO" id="GO:0016491">
    <property type="term" value="F:oxidoreductase activity"/>
    <property type="evidence" value="ECO:0007669"/>
    <property type="project" value="InterPro"/>
</dbReference>
<comment type="caution">
    <text evidence="9">The sequence shown here is derived from an EMBL/GenBank/DDBJ whole genome shotgun (WGS) entry which is preliminary data.</text>
</comment>
<dbReference type="SFLD" id="SFLDG01067">
    <property type="entry name" value="SPASM/twitch_domain_containing"/>
    <property type="match status" value="1"/>
</dbReference>
<dbReference type="SFLD" id="SFLDG01386">
    <property type="entry name" value="main_SPASM_domain-containing"/>
    <property type="match status" value="1"/>
</dbReference>
<dbReference type="NCBIfam" id="TIGR03942">
    <property type="entry name" value="sulfatase_rSAM"/>
    <property type="match status" value="1"/>
</dbReference>
<dbReference type="InterPro" id="IPR034491">
    <property type="entry name" value="Anaerob_Ser_sulfatase-maturase"/>
</dbReference>
<evidence type="ECO:0000256" key="5">
    <source>
        <dbReference type="ARBA" id="ARBA00023004"/>
    </source>
</evidence>
<evidence type="ECO:0000256" key="2">
    <source>
        <dbReference type="ARBA" id="ARBA00022485"/>
    </source>
</evidence>
<keyword evidence="6" id="KW-0411">Iron-sulfur</keyword>
<dbReference type="Gene3D" id="3.20.20.70">
    <property type="entry name" value="Aldolase class I"/>
    <property type="match status" value="1"/>
</dbReference>
<dbReference type="InterPro" id="IPR047207">
    <property type="entry name" value="SPASM_anSME"/>
</dbReference>
<dbReference type="PANTHER" id="PTHR43273:SF3">
    <property type="entry name" value="ANAEROBIC SULFATASE-MATURATING ENZYME HOMOLOG ASLB-RELATED"/>
    <property type="match status" value="1"/>
</dbReference>
<feature type="domain" description="Radical SAM core" evidence="8">
    <location>
        <begin position="4"/>
        <end position="234"/>
    </location>
</feature>
<gene>
    <name evidence="9" type="ORF">C4520_15150</name>
</gene>
<dbReference type="SFLD" id="SFLDF00285">
    <property type="entry name" value="anaerobic_Ser-type_sulfatase-m"/>
    <property type="match status" value="1"/>
</dbReference>
<evidence type="ECO:0000313" key="10">
    <source>
        <dbReference type="Proteomes" id="UP000265882"/>
    </source>
</evidence>
<keyword evidence="3" id="KW-0949">S-adenosyl-L-methionine</keyword>
<dbReference type="InterPro" id="IPR013785">
    <property type="entry name" value="Aldolase_TIM"/>
</dbReference>
<evidence type="ECO:0000256" key="7">
    <source>
        <dbReference type="ARBA" id="ARBA00023601"/>
    </source>
</evidence>
<dbReference type="InterPro" id="IPR004027">
    <property type="entry name" value="SEC_C_motif"/>
</dbReference>
<organism evidence="9 10">
    <name type="scientific">Abyssobacteria bacterium (strain SURF_5)</name>
    <dbReference type="NCBI Taxonomy" id="2093360"/>
    <lineage>
        <taxon>Bacteria</taxon>
        <taxon>Pseudomonadati</taxon>
        <taxon>Candidatus Hydrogenedentota</taxon>
        <taxon>Candidatus Abyssobacteria</taxon>
    </lineage>
</organism>
<dbReference type="Pfam" id="PF02810">
    <property type="entry name" value="SEC-C"/>
    <property type="match status" value="1"/>
</dbReference>
<evidence type="ECO:0000256" key="6">
    <source>
        <dbReference type="ARBA" id="ARBA00023014"/>
    </source>
</evidence>
<sequence>MTSQTRPPAIHVMAKPSGAACNLQCAYCFYLQKQNLYAGSSFRMPEDVLEAYIRQVLEAHQSPQVTVAWQGGEPTLMGLDFFHKSIEYERKYLKPGQFVQNTIQTNGILLDDRWCEFLREHKFLVGLSLDGPKEMHDAYRRDKAGRSVFEKVMRALGLLKQHQVDVNVLTTVNAANADHPLEVYRFLRDNAGIQFIQFIPIVERDRREEMRRGGSIPGQGCLDSSRSSAAVTGNSVTAESVKPQQYGRFLSSIFDEWVRRDVGRIFVNHFDAALASWVGAPPAMCTTAPECGFAMALEHGGDLYSCDHFVEPASYLGNIMETPLIELAVCEKQREFGRSKRDKLPKQCRECDVLFACHGECPKNRFSETANGEPGLNYLCSGLKSFFAHVDRPMQIMAELLRRRRPASEIVQLLQYEKGGANIKVAAPGRNDPCPCGSGLKFKRCHGRE</sequence>
<dbReference type="SFLD" id="SFLDG01384">
    <property type="entry name" value="thioether_bond_formation_requi"/>
    <property type="match status" value="1"/>
</dbReference>
<keyword evidence="5" id="KW-0408">Iron</keyword>
<name>A0A3A4NR61_ABYX5</name>
<dbReference type="GO" id="GO:0046872">
    <property type="term" value="F:metal ion binding"/>
    <property type="evidence" value="ECO:0007669"/>
    <property type="project" value="UniProtKB-KW"/>
</dbReference>
<dbReference type="EMBL" id="QZKU01000106">
    <property type="protein sequence ID" value="RJP18021.1"/>
    <property type="molecule type" value="Genomic_DNA"/>
</dbReference>
<accession>A0A3A4NR61</accession>
<dbReference type="AlphaFoldDB" id="A0A3A4NR61"/>
<keyword evidence="4" id="KW-0479">Metal-binding</keyword>
<dbReference type="NCBIfam" id="TIGR04085">
    <property type="entry name" value="rSAM_more_4Fe4S"/>
    <property type="match status" value="1"/>
</dbReference>
<dbReference type="SUPFAM" id="SSF102114">
    <property type="entry name" value="Radical SAM enzymes"/>
    <property type="match status" value="1"/>
</dbReference>
<evidence type="ECO:0000256" key="4">
    <source>
        <dbReference type="ARBA" id="ARBA00022723"/>
    </source>
</evidence>
<keyword evidence="2" id="KW-0004">4Fe-4S</keyword>
<dbReference type="SUPFAM" id="SSF103642">
    <property type="entry name" value="Sec-C motif"/>
    <property type="match status" value="1"/>
</dbReference>
<dbReference type="InterPro" id="IPR007197">
    <property type="entry name" value="rSAM"/>
</dbReference>
<dbReference type="CDD" id="cd21120">
    <property type="entry name" value="SPASM_anSME"/>
    <property type="match status" value="1"/>
</dbReference>
<dbReference type="Proteomes" id="UP000265882">
    <property type="component" value="Unassembled WGS sequence"/>
</dbReference>
<evidence type="ECO:0000256" key="3">
    <source>
        <dbReference type="ARBA" id="ARBA00022691"/>
    </source>
</evidence>
<protein>
    <submittedName>
        <fullName evidence="9">Anaerobic sulfatase maturase</fullName>
    </submittedName>
</protein>
<dbReference type="PANTHER" id="PTHR43273">
    <property type="entry name" value="ANAEROBIC SULFATASE-MATURATING ENZYME HOMOLOG ASLB-RELATED"/>
    <property type="match status" value="1"/>
</dbReference>
<dbReference type="PROSITE" id="PS51918">
    <property type="entry name" value="RADICAL_SAM"/>
    <property type="match status" value="1"/>
</dbReference>
<evidence type="ECO:0000259" key="8">
    <source>
        <dbReference type="PROSITE" id="PS51918"/>
    </source>
</evidence>